<dbReference type="Proteomes" id="UP000623467">
    <property type="component" value="Unassembled WGS sequence"/>
</dbReference>
<proteinExistence type="predicted"/>
<accession>A0A8H6XKX4</accession>
<dbReference type="EMBL" id="JACAZH010000024">
    <property type="protein sequence ID" value="KAF7342902.1"/>
    <property type="molecule type" value="Genomic_DNA"/>
</dbReference>
<reference evidence="1" key="1">
    <citation type="submission" date="2020-05" db="EMBL/GenBank/DDBJ databases">
        <title>Mycena genomes resolve the evolution of fungal bioluminescence.</title>
        <authorList>
            <person name="Tsai I.J."/>
        </authorList>
    </citation>
    <scope>NUCLEOTIDE SEQUENCE</scope>
    <source>
        <strain evidence="1">160909Yilan</strain>
    </source>
</reference>
<keyword evidence="2" id="KW-1185">Reference proteome</keyword>
<gene>
    <name evidence="1" type="ORF">MSAN_02006600</name>
</gene>
<evidence type="ECO:0000313" key="1">
    <source>
        <dbReference type="EMBL" id="KAF7342902.1"/>
    </source>
</evidence>
<organism evidence="1 2">
    <name type="scientific">Mycena sanguinolenta</name>
    <dbReference type="NCBI Taxonomy" id="230812"/>
    <lineage>
        <taxon>Eukaryota</taxon>
        <taxon>Fungi</taxon>
        <taxon>Dikarya</taxon>
        <taxon>Basidiomycota</taxon>
        <taxon>Agaricomycotina</taxon>
        <taxon>Agaricomycetes</taxon>
        <taxon>Agaricomycetidae</taxon>
        <taxon>Agaricales</taxon>
        <taxon>Marasmiineae</taxon>
        <taxon>Mycenaceae</taxon>
        <taxon>Mycena</taxon>
    </lineage>
</organism>
<dbReference type="OrthoDB" id="3059753at2759"/>
<dbReference type="AlphaFoldDB" id="A0A8H6XKX4"/>
<comment type="caution">
    <text evidence="1">The sequence shown here is derived from an EMBL/GenBank/DDBJ whole genome shotgun (WGS) entry which is preliminary data.</text>
</comment>
<evidence type="ECO:0000313" key="2">
    <source>
        <dbReference type="Proteomes" id="UP000623467"/>
    </source>
</evidence>
<sequence>MCEAMKTYTTPYLDFAAVPPPEAIEAHPSSTKAQSPYTDSVANLGAKNPGSYYPTPPATTAEHFGGFSKLPPTGFAPNECISSVRRQTLTKIHPIENRAVAASPCASAGKFKKKESREMAKKAQELAAASEMAVVQCSWNGCAEIIRLKTLPAHLRTTHDVDFSERKKEKVRCLWSRGQPCKSEILAKSLRPHVQSHAKNVLFVKCPTCAQDFCVN</sequence>
<name>A0A8H6XKX4_9AGAR</name>
<protein>
    <submittedName>
        <fullName evidence="1">Uncharacterized protein</fullName>
    </submittedName>
</protein>